<evidence type="ECO:0000313" key="2">
    <source>
        <dbReference type="Proteomes" id="UP000326936"/>
    </source>
</evidence>
<dbReference type="RefSeq" id="WP_152429747.1">
    <property type="nucleotide sequence ID" value="NZ_CBCSDK010000003.1"/>
</dbReference>
<dbReference type="OrthoDB" id="9871098at2"/>
<dbReference type="KEGG" id="vaq:FIV01_03390"/>
<gene>
    <name evidence="1" type="ORF">FIV01_03390</name>
</gene>
<dbReference type="AlphaFoldDB" id="A0A5P9CGZ9"/>
<proteinExistence type="predicted"/>
<keyword evidence="2" id="KW-1185">Reference proteome</keyword>
<dbReference type="Proteomes" id="UP000326936">
    <property type="component" value="Chromosome"/>
</dbReference>
<evidence type="ECO:0000313" key="1">
    <source>
        <dbReference type="EMBL" id="QFT25486.1"/>
    </source>
</evidence>
<accession>A0A5P9CGZ9</accession>
<name>A0A5P9CGZ9_9VIBR</name>
<dbReference type="EMBL" id="CP045350">
    <property type="protein sequence ID" value="QFT25486.1"/>
    <property type="molecule type" value="Genomic_DNA"/>
</dbReference>
<organism evidence="1 2">
    <name type="scientific">Vibrio aquimaris</name>
    <dbReference type="NCBI Taxonomy" id="2587862"/>
    <lineage>
        <taxon>Bacteria</taxon>
        <taxon>Pseudomonadati</taxon>
        <taxon>Pseudomonadota</taxon>
        <taxon>Gammaproteobacteria</taxon>
        <taxon>Vibrionales</taxon>
        <taxon>Vibrionaceae</taxon>
        <taxon>Vibrio</taxon>
    </lineage>
</organism>
<reference evidence="1 2" key="1">
    <citation type="submission" date="2019-10" db="EMBL/GenBank/DDBJ databases">
        <title>Complete genome sequence of Vibrio sp. strain THAF100, isolated from non-filtered water from the water column of tank 6 of a marine aquarium containing stony-coral fragments. Water maintained at 26 degree C.</title>
        <authorList>
            <person name="Ruckert C."/>
            <person name="Franco A."/>
            <person name="Kalinowski J."/>
            <person name="Glaeser S."/>
        </authorList>
    </citation>
    <scope>NUCLEOTIDE SEQUENCE [LARGE SCALE GENOMIC DNA]</scope>
    <source>
        <strain evidence="1 2">THAF100</strain>
    </source>
</reference>
<sequence>MNPEKLKQTKEYEALQKLSRDILKLNHKDSAIFCGYKYYVPRNWVESQGLSVMISLEGASEFLGNFFEIFNETYNEKFYFCPEPNDSDGNSTEVLPFYFTDEAMYNESYYDLSGILLNSFLVFNQSLDTIFYVASDDMLFAFGDLDRLERIFEFSLEENKEDMLNYVENDDSEFFCADYYWGPNWRSEVN</sequence>
<protein>
    <submittedName>
        <fullName evidence="1">Uncharacterized protein</fullName>
    </submittedName>
</protein>